<evidence type="ECO:0000313" key="3">
    <source>
        <dbReference type="Proteomes" id="UP000663193"/>
    </source>
</evidence>
<dbReference type="AlphaFoldDB" id="A0A7U2EW24"/>
<evidence type="ECO:0000313" key="2">
    <source>
        <dbReference type="EMBL" id="QRC94166.1"/>
    </source>
</evidence>
<evidence type="ECO:0000256" key="1">
    <source>
        <dbReference type="SAM" id="SignalP"/>
    </source>
</evidence>
<dbReference type="VEuPathDB" id="FungiDB:JI435_074390"/>
<proteinExistence type="predicted"/>
<sequence>MKSAIFSLAVFLASALAAPAPQQGPDAWFPDVWSCRCHSQAQDLPVIQPICSSFGGNDMTIYPPAQPDPYLGRFVWCQKTSLKSAQKENRMAGVFNDAACQKQFGADFKADCQVFGYALCFGEEEC</sequence>
<feature type="chain" id="PRO_5033997005" evidence="1">
    <location>
        <begin position="18"/>
        <end position="126"/>
    </location>
</feature>
<dbReference type="EMBL" id="CP069026">
    <property type="protein sequence ID" value="QRC94166.1"/>
    <property type="molecule type" value="Genomic_DNA"/>
</dbReference>
<dbReference type="KEGG" id="pno:SNOG_07439"/>
<feature type="signal peptide" evidence="1">
    <location>
        <begin position="1"/>
        <end position="17"/>
    </location>
</feature>
<reference evidence="3" key="1">
    <citation type="journal article" date="2021" name="BMC Genomics">
        <title>Chromosome-level genome assembly and manually-curated proteome of model necrotroph Parastagonospora nodorum Sn15 reveals a genome-wide trove of candidate effector homologs, and redundancy of virulence-related functions within an accessory chromosome.</title>
        <authorList>
            <person name="Bertazzoni S."/>
            <person name="Jones D.A.B."/>
            <person name="Phan H.T."/>
            <person name="Tan K.-C."/>
            <person name="Hane J.K."/>
        </authorList>
    </citation>
    <scope>NUCLEOTIDE SEQUENCE [LARGE SCALE GENOMIC DNA]</scope>
    <source>
        <strain evidence="3">SN15 / ATCC MYA-4574 / FGSC 10173)</strain>
    </source>
</reference>
<organism evidence="2 3">
    <name type="scientific">Phaeosphaeria nodorum (strain SN15 / ATCC MYA-4574 / FGSC 10173)</name>
    <name type="common">Glume blotch fungus</name>
    <name type="synonym">Parastagonospora nodorum</name>
    <dbReference type="NCBI Taxonomy" id="321614"/>
    <lineage>
        <taxon>Eukaryota</taxon>
        <taxon>Fungi</taxon>
        <taxon>Dikarya</taxon>
        <taxon>Ascomycota</taxon>
        <taxon>Pezizomycotina</taxon>
        <taxon>Dothideomycetes</taxon>
        <taxon>Pleosporomycetidae</taxon>
        <taxon>Pleosporales</taxon>
        <taxon>Pleosporineae</taxon>
        <taxon>Phaeosphaeriaceae</taxon>
        <taxon>Parastagonospora</taxon>
    </lineage>
</organism>
<dbReference type="Proteomes" id="UP000663193">
    <property type="component" value="Chromosome 4"/>
</dbReference>
<name>A0A7U2EW24_PHANO</name>
<dbReference type="RefSeq" id="XP_001797772.1">
    <property type="nucleotide sequence ID" value="XM_001797720.1"/>
</dbReference>
<dbReference type="OrthoDB" id="3762680at2759"/>
<keyword evidence="3" id="KW-1185">Reference proteome</keyword>
<protein>
    <submittedName>
        <fullName evidence="2">Uncharacterized protein</fullName>
    </submittedName>
</protein>
<accession>A0A7U2EW24</accession>
<gene>
    <name evidence="2" type="ORF">JI435_074390</name>
</gene>
<keyword evidence="1" id="KW-0732">Signal</keyword>